<feature type="transmembrane region" description="Helical" evidence="2">
    <location>
        <begin position="307"/>
        <end position="325"/>
    </location>
</feature>
<proteinExistence type="predicted"/>
<evidence type="ECO:0000256" key="2">
    <source>
        <dbReference type="SAM" id="Phobius"/>
    </source>
</evidence>
<protein>
    <recommendedName>
        <fullName evidence="3">DUF8208 domain-containing protein</fullName>
    </recommendedName>
</protein>
<dbReference type="AlphaFoldDB" id="A0A0D4CKE0"/>
<evidence type="ECO:0000259" key="3">
    <source>
        <dbReference type="Pfam" id="PF26635"/>
    </source>
</evidence>
<feature type="compositionally biased region" description="Polar residues" evidence="1">
    <location>
        <begin position="806"/>
        <end position="827"/>
    </location>
</feature>
<evidence type="ECO:0000256" key="1">
    <source>
        <dbReference type="SAM" id="MobiDB-lite"/>
    </source>
</evidence>
<feature type="compositionally biased region" description="Polar residues" evidence="1">
    <location>
        <begin position="515"/>
        <end position="546"/>
    </location>
</feature>
<dbReference type="HOGENOM" id="CLU_336106_0_0_9"/>
<sequence>MLTMLQGLVTRLAVMAVSAPTEDALNKAVTNSPFTQSDDIVKFYQDWGSHLHLSWGMFRKMAGWFQNVPVHWIYDFNKGFESIFNAMFNLLGWDGNLAAKGSPLHALYATMFAIGWALLGAALIVVVLQSIGHSVRWGKILPNVVMVALTLTVLPLMMQKVGSVGSGMPGVGNVAETARDDLNSASSKGMSDDLAIQPIKNNIIDLSTVVRKKWNVNPDRAESAKLNRINSDNDVDNLDLGEYLDATTLKDLGLDKEKFKNYTAPLKYHLMDESGQDDGGYIIVKNATGVGAGSNNDDVYARYDVDWIGLLGQSIILGVILLIASIRVVKDIFELTAMNLVAPVLAFQSVRDPKKMRDLVNSIIGLYLSMVLIVLMIKMFFIFIAEAPAKLPKMSWTTHALAIIVIYAGAGYAMMAGISYFERVTGVSQGFADEGGHAMAAGAMGGMMAGMGARAVGGGLSKVSSWGNSKSNGIFGSKNSSSSNSSNSSRGTAIGGPGEGHGINADGGGGSGTGINSDNSSHNSEANGSNTGINNNSQDTNNAGDTNENNAQVDNNQQNNQQNDQPGDTATGIGSGGDSVTEVNGDEGHGIGGGAGADGQPGENGMDINDPNAESGHGIETDPGTQDQFDQGADNPYDASETGNGISEPGVENGDVSNSPYDDAESGHGISDNPDVQDPFEDAGSTVDPYSNPETGNGISEPGTETAGDGLGSPYDNNAGGNGINSPEVNGGANGSEPGNTGIAGNVAGGGEMPGADNRVIGGAGDNPAQQASTSDGGINTNPSVNSGVGNAPSQSDAPVRPSMSERLNQAGKTLEKSSSNYLTSRRFNMAQRGHANGRESAPFEDEE</sequence>
<keyword evidence="2" id="KW-0812">Transmembrane</keyword>
<feature type="compositionally biased region" description="Low complexity" evidence="1">
    <location>
        <begin position="474"/>
        <end position="489"/>
    </location>
</feature>
<dbReference type="OrthoDB" id="2330132at2"/>
<feature type="compositionally biased region" description="Gly residues" evidence="1">
    <location>
        <begin position="590"/>
        <end position="599"/>
    </location>
</feature>
<dbReference type="KEGG" id="lmu:LBLM1_05950"/>
<keyword evidence="2" id="KW-0472">Membrane</keyword>
<feature type="compositionally biased region" description="Low complexity" evidence="1">
    <location>
        <begin position="547"/>
        <end position="565"/>
    </location>
</feature>
<evidence type="ECO:0000313" key="5">
    <source>
        <dbReference type="Proteomes" id="UP000003645"/>
    </source>
</evidence>
<keyword evidence="2" id="KW-1133">Transmembrane helix</keyword>
<feature type="compositionally biased region" description="Polar residues" evidence="1">
    <location>
        <begin position="768"/>
        <end position="797"/>
    </location>
</feature>
<feature type="compositionally biased region" description="Polar residues" evidence="1">
    <location>
        <begin position="688"/>
        <end position="698"/>
    </location>
</feature>
<dbReference type="EMBL" id="CP011013">
    <property type="protein sequence ID" value="AJT50617.1"/>
    <property type="molecule type" value="Genomic_DNA"/>
</dbReference>
<feature type="domain" description="DUF8208" evidence="3">
    <location>
        <begin position="60"/>
        <end position="441"/>
    </location>
</feature>
<dbReference type="InterPro" id="IPR058066">
    <property type="entry name" value="pXO2-14_N"/>
</dbReference>
<dbReference type="NCBIfam" id="NF045890">
    <property type="entry name" value="conj_pls20_p028"/>
    <property type="match status" value="1"/>
</dbReference>
<feature type="compositionally biased region" description="Gly residues" evidence="1">
    <location>
        <begin position="493"/>
        <end position="513"/>
    </location>
</feature>
<dbReference type="InterPro" id="IPR058521">
    <property type="entry name" value="DUF8208"/>
</dbReference>
<feature type="transmembrane region" description="Helical" evidence="2">
    <location>
        <begin position="396"/>
        <end position="421"/>
    </location>
</feature>
<dbReference type="RefSeq" id="WP_039945373.1">
    <property type="nucleotide sequence ID" value="NZ_CP011013.1"/>
</dbReference>
<gene>
    <name evidence="4" type="ORF">LBLM1_05950</name>
</gene>
<feature type="region of interest" description="Disordered" evidence="1">
    <location>
        <begin position="474"/>
        <end position="848"/>
    </location>
</feature>
<dbReference type="Pfam" id="PF26635">
    <property type="entry name" value="DUF8208"/>
    <property type="match status" value="1"/>
</dbReference>
<accession>A0A0D4CKE0</accession>
<keyword evidence="5" id="KW-1185">Reference proteome</keyword>
<name>A0A0D4CKE0_LIMMU</name>
<feature type="transmembrane region" description="Helical" evidence="2">
    <location>
        <begin position="106"/>
        <end position="128"/>
    </location>
</feature>
<feature type="transmembrane region" description="Helical" evidence="2">
    <location>
        <begin position="362"/>
        <end position="384"/>
    </location>
</feature>
<feature type="transmembrane region" description="Helical" evidence="2">
    <location>
        <begin position="140"/>
        <end position="158"/>
    </location>
</feature>
<reference evidence="4 5" key="1">
    <citation type="journal article" date="2012" name="J. Bacteriol.">
        <title>Genome sequence of Lactobacillus mucosae LM1, isolated from piglet feces.</title>
        <authorList>
            <person name="Lee J.H."/>
            <person name="Valeriano V.D."/>
            <person name="Shin Y.R."/>
            <person name="Chae J.P."/>
            <person name="Kim G.B."/>
            <person name="Ham J.S."/>
            <person name="Chun J."/>
            <person name="Kang D.K."/>
        </authorList>
    </citation>
    <scope>NUCLEOTIDE SEQUENCE [LARGE SCALE GENOMIC DNA]</scope>
    <source>
        <strain evidence="4 5">LM1</strain>
    </source>
</reference>
<evidence type="ECO:0000313" key="4">
    <source>
        <dbReference type="EMBL" id="AJT50617.1"/>
    </source>
</evidence>
<organism evidence="4 5">
    <name type="scientific">Limosilactobacillus mucosae LM1</name>
    <dbReference type="NCBI Taxonomy" id="1130798"/>
    <lineage>
        <taxon>Bacteria</taxon>
        <taxon>Bacillati</taxon>
        <taxon>Bacillota</taxon>
        <taxon>Bacilli</taxon>
        <taxon>Lactobacillales</taxon>
        <taxon>Lactobacillaceae</taxon>
        <taxon>Limosilactobacillus</taxon>
    </lineage>
</organism>
<dbReference type="Proteomes" id="UP000003645">
    <property type="component" value="Chromosome"/>
</dbReference>